<feature type="signal peptide" evidence="9">
    <location>
        <begin position="1"/>
        <end position="23"/>
    </location>
</feature>
<reference evidence="11 12" key="1">
    <citation type="journal article" date="2019" name="PLoS Biol.">
        <title>Sex chromosomes control vertical transmission of feminizing Wolbachia symbionts in an isopod.</title>
        <authorList>
            <person name="Becking T."/>
            <person name="Chebbi M.A."/>
            <person name="Giraud I."/>
            <person name="Moumen B."/>
            <person name="Laverre T."/>
            <person name="Caubet Y."/>
            <person name="Peccoud J."/>
            <person name="Gilbert C."/>
            <person name="Cordaux R."/>
        </authorList>
    </citation>
    <scope>NUCLEOTIDE SEQUENCE [LARGE SCALE GENOMIC DNA]</scope>
    <source>
        <strain evidence="11">ANa2</strain>
        <tissue evidence="11">Whole body excluding digestive tract and cuticle</tissue>
    </source>
</reference>
<dbReference type="FunFam" id="2.40.10.10:FF:000028">
    <property type="entry name" value="Serine protease easter"/>
    <property type="match status" value="1"/>
</dbReference>
<dbReference type="Proteomes" id="UP000326759">
    <property type="component" value="Unassembled WGS sequence"/>
</dbReference>
<evidence type="ECO:0000256" key="7">
    <source>
        <dbReference type="ARBA" id="ARBA00024195"/>
    </source>
</evidence>
<dbReference type="PROSITE" id="PS50240">
    <property type="entry name" value="TRYPSIN_DOM"/>
    <property type="match status" value="1"/>
</dbReference>
<evidence type="ECO:0000256" key="3">
    <source>
        <dbReference type="ARBA" id="ARBA00022801"/>
    </source>
</evidence>
<organism evidence="11 12">
    <name type="scientific">Armadillidium nasatum</name>
    <dbReference type="NCBI Taxonomy" id="96803"/>
    <lineage>
        <taxon>Eukaryota</taxon>
        <taxon>Metazoa</taxon>
        <taxon>Ecdysozoa</taxon>
        <taxon>Arthropoda</taxon>
        <taxon>Crustacea</taxon>
        <taxon>Multicrustacea</taxon>
        <taxon>Malacostraca</taxon>
        <taxon>Eumalacostraca</taxon>
        <taxon>Peracarida</taxon>
        <taxon>Isopoda</taxon>
        <taxon>Oniscidea</taxon>
        <taxon>Crinocheta</taxon>
        <taxon>Armadillidiidae</taxon>
        <taxon>Armadillidium</taxon>
    </lineage>
</organism>
<gene>
    <name evidence="11" type="primary">VSP_2</name>
    <name evidence="11" type="ORF">Anas_03476</name>
</gene>
<dbReference type="Pfam" id="PF12032">
    <property type="entry name" value="CLIP"/>
    <property type="match status" value="1"/>
</dbReference>
<dbReference type="GO" id="GO:0004252">
    <property type="term" value="F:serine-type endopeptidase activity"/>
    <property type="evidence" value="ECO:0007669"/>
    <property type="project" value="UniProtKB-UniRule"/>
</dbReference>
<keyword evidence="1 8" id="KW-0645">Protease</keyword>
<dbReference type="InterPro" id="IPR001254">
    <property type="entry name" value="Trypsin_dom"/>
</dbReference>
<dbReference type="Gene3D" id="2.40.10.10">
    <property type="entry name" value="Trypsin-like serine proteases"/>
    <property type="match status" value="2"/>
</dbReference>
<evidence type="ECO:0000259" key="10">
    <source>
        <dbReference type="PROSITE" id="PS50240"/>
    </source>
</evidence>
<proteinExistence type="inferred from homology"/>
<keyword evidence="9" id="KW-0964">Secreted</keyword>
<dbReference type="EC" id="3.4.21.-" evidence="8"/>
<dbReference type="InterPro" id="IPR001314">
    <property type="entry name" value="Peptidase_S1A"/>
</dbReference>
<dbReference type="Pfam" id="PF00089">
    <property type="entry name" value="Trypsin"/>
    <property type="match status" value="1"/>
</dbReference>
<evidence type="ECO:0000256" key="5">
    <source>
        <dbReference type="ARBA" id="ARBA00023157"/>
    </source>
</evidence>
<evidence type="ECO:0000313" key="11">
    <source>
        <dbReference type="EMBL" id="KAB7500534.1"/>
    </source>
</evidence>
<dbReference type="PANTHER" id="PTHR24256">
    <property type="entry name" value="TRYPTASE-RELATED"/>
    <property type="match status" value="1"/>
</dbReference>
<evidence type="ECO:0000256" key="4">
    <source>
        <dbReference type="ARBA" id="ARBA00022825"/>
    </source>
</evidence>
<keyword evidence="12" id="KW-1185">Reference proteome</keyword>
<evidence type="ECO:0000313" key="12">
    <source>
        <dbReference type="Proteomes" id="UP000326759"/>
    </source>
</evidence>
<keyword evidence="5" id="KW-1015">Disulfide bond</keyword>
<evidence type="ECO:0000256" key="1">
    <source>
        <dbReference type="ARBA" id="ARBA00022670"/>
    </source>
</evidence>
<keyword evidence="6" id="KW-0325">Glycoprotein</keyword>
<comment type="similarity">
    <text evidence="7 9">Belongs to the peptidase S1 family. CLIP subfamily.</text>
</comment>
<dbReference type="PROSITE" id="PS00135">
    <property type="entry name" value="TRYPSIN_SER"/>
    <property type="match status" value="1"/>
</dbReference>
<keyword evidence="3 8" id="KW-0378">Hydrolase</keyword>
<dbReference type="SMART" id="SM00020">
    <property type="entry name" value="Tryp_SPc"/>
    <property type="match status" value="1"/>
</dbReference>
<protein>
    <recommendedName>
        <fullName evidence="9">CLIP domain-containing serine protease</fullName>
        <ecNumber evidence="8">3.4.21.-</ecNumber>
    </recommendedName>
</protein>
<accession>A0A5N5T236</accession>
<evidence type="ECO:0000256" key="8">
    <source>
        <dbReference type="RuleBase" id="RU363034"/>
    </source>
</evidence>
<dbReference type="InterPro" id="IPR033116">
    <property type="entry name" value="TRYPSIN_SER"/>
</dbReference>
<dbReference type="InterPro" id="IPR038565">
    <property type="entry name" value="CLIP_sf"/>
</dbReference>
<comment type="domain">
    <text evidence="9">The clip domain consists of 35-55 residues which are 'knitted' together usually by 3 conserved disulfide bonds forming a clip-like compact structure.</text>
</comment>
<keyword evidence="4 8" id="KW-0720">Serine protease</keyword>
<dbReference type="GO" id="GO:0006508">
    <property type="term" value="P:proteolysis"/>
    <property type="evidence" value="ECO:0007669"/>
    <property type="project" value="UniProtKB-KW"/>
</dbReference>
<keyword evidence="2 9" id="KW-0732">Signal</keyword>
<sequence>MIKMNKILLSCLLICSIGYPVICRGNKIKFQNGGSKHKIKDGDNCYTEEGKEGTCMALHKCTEISEIVKSRGGMQTKGTADIVRKRICGFGVREARVCCLPDTTPKNPIIPTLDECGLTTIIKIVNGQNFRHGTHPWLVGVGYLQNQNKNSIKVECGGTLITKRHVLTAAHCFTNQKIPEITHVILGEHSLSEETEREPPIILKIADKLNPGYNESFHYRDIELLTLEEDVEFSNYIFPACLPFEQYVKNFNFSNNNMTIAGWGKTSFANREGTDRPMEAEVPLVPLEECKEVFQTFENVFIDETQICLGQNGKDTCSGDSGGPVIYYDRRNTVRYFVTGITAFGIEECGRPGFPGVYTYIPEYMDWILQNL</sequence>
<dbReference type="OrthoDB" id="425190at2759"/>
<evidence type="ECO:0000256" key="9">
    <source>
        <dbReference type="RuleBase" id="RU366078"/>
    </source>
</evidence>
<feature type="chain" id="PRO_5024516945" description="CLIP domain-containing serine protease" evidence="9">
    <location>
        <begin position="24"/>
        <end position="372"/>
    </location>
</feature>
<dbReference type="InterPro" id="IPR009003">
    <property type="entry name" value="Peptidase_S1_PA"/>
</dbReference>
<dbReference type="GO" id="GO:0005576">
    <property type="term" value="C:extracellular region"/>
    <property type="evidence" value="ECO:0007669"/>
    <property type="project" value="UniProtKB-SubCell"/>
</dbReference>
<evidence type="ECO:0000256" key="2">
    <source>
        <dbReference type="ARBA" id="ARBA00022729"/>
    </source>
</evidence>
<dbReference type="PROSITE" id="PS00134">
    <property type="entry name" value="TRYPSIN_HIS"/>
    <property type="match status" value="1"/>
</dbReference>
<dbReference type="InterPro" id="IPR022700">
    <property type="entry name" value="CLIP"/>
</dbReference>
<dbReference type="SUPFAM" id="SSF50494">
    <property type="entry name" value="Trypsin-like serine proteases"/>
    <property type="match status" value="1"/>
</dbReference>
<feature type="domain" description="Peptidase S1" evidence="10">
    <location>
        <begin position="124"/>
        <end position="372"/>
    </location>
</feature>
<comment type="subcellular location">
    <subcellularLocation>
        <location evidence="9">Secreted</location>
    </subcellularLocation>
</comment>
<evidence type="ECO:0000256" key="6">
    <source>
        <dbReference type="ARBA" id="ARBA00023180"/>
    </source>
</evidence>
<comment type="caution">
    <text evidence="11">The sequence shown here is derived from an EMBL/GenBank/DDBJ whole genome shotgun (WGS) entry which is preliminary data.</text>
</comment>
<dbReference type="InterPro" id="IPR043504">
    <property type="entry name" value="Peptidase_S1_PA_chymotrypsin"/>
</dbReference>
<dbReference type="Gene3D" id="3.30.1640.30">
    <property type="match status" value="1"/>
</dbReference>
<dbReference type="PRINTS" id="PR00722">
    <property type="entry name" value="CHYMOTRYPSIN"/>
</dbReference>
<dbReference type="CDD" id="cd00190">
    <property type="entry name" value="Tryp_SPc"/>
    <property type="match status" value="1"/>
</dbReference>
<dbReference type="InterPro" id="IPR051487">
    <property type="entry name" value="Ser/Thr_Proteases_Immune/Dev"/>
</dbReference>
<dbReference type="AlphaFoldDB" id="A0A5N5T236"/>
<name>A0A5N5T236_9CRUS</name>
<dbReference type="EMBL" id="SEYY01013698">
    <property type="protein sequence ID" value="KAB7500534.1"/>
    <property type="molecule type" value="Genomic_DNA"/>
</dbReference>
<dbReference type="InterPro" id="IPR018114">
    <property type="entry name" value="TRYPSIN_HIS"/>
</dbReference>